<dbReference type="Pfam" id="PF13183">
    <property type="entry name" value="Fer4_8"/>
    <property type="match status" value="1"/>
</dbReference>
<reference evidence="7 8" key="1">
    <citation type="submission" date="2016-10" db="EMBL/GenBank/DDBJ databases">
        <authorList>
            <person name="de Groot N.N."/>
        </authorList>
    </citation>
    <scope>NUCLEOTIDE SEQUENCE [LARGE SCALE GENOMIC DNA]</scope>
    <source>
        <strain evidence="7 8">DSM 23310</strain>
    </source>
</reference>
<dbReference type="Proteomes" id="UP000198828">
    <property type="component" value="Unassembled WGS sequence"/>
</dbReference>
<dbReference type="RefSeq" id="WP_093754785.1">
    <property type="nucleotide sequence ID" value="NZ_BSYN01000001.1"/>
</dbReference>
<proteinExistence type="predicted"/>
<feature type="domain" description="4Fe-4S ferredoxin-type" evidence="6">
    <location>
        <begin position="48"/>
        <end position="77"/>
    </location>
</feature>
<dbReference type="InterPro" id="IPR017900">
    <property type="entry name" value="4Fe4S_Fe_S_CS"/>
</dbReference>
<dbReference type="InterPro" id="IPR009051">
    <property type="entry name" value="Helical_ferredxn"/>
</dbReference>
<keyword evidence="1" id="KW-0004">4Fe-4S</keyword>
<evidence type="ECO:0000256" key="4">
    <source>
        <dbReference type="ARBA" id="ARBA00023004"/>
    </source>
</evidence>
<evidence type="ECO:0000256" key="5">
    <source>
        <dbReference type="ARBA" id="ARBA00023014"/>
    </source>
</evidence>
<evidence type="ECO:0000256" key="2">
    <source>
        <dbReference type="ARBA" id="ARBA00022723"/>
    </source>
</evidence>
<name>A0A1H3E803_9FIRM</name>
<dbReference type="EMBL" id="FNNG01000018">
    <property type="protein sequence ID" value="SDX74019.1"/>
    <property type="molecule type" value="Genomic_DNA"/>
</dbReference>
<dbReference type="SUPFAM" id="SSF46548">
    <property type="entry name" value="alpha-helical ferredoxin"/>
    <property type="match status" value="1"/>
</dbReference>
<organism evidence="7 8">
    <name type="scientific">Tepidimicrobium xylanilyticum</name>
    <dbReference type="NCBI Taxonomy" id="1123352"/>
    <lineage>
        <taxon>Bacteria</taxon>
        <taxon>Bacillati</taxon>
        <taxon>Bacillota</taxon>
        <taxon>Tissierellia</taxon>
        <taxon>Tissierellales</taxon>
        <taxon>Tepidimicrobiaceae</taxon>
        <taxon>Tepidimicrobium</taxon>
    </lineage>
</organism>
<dbReference type="GO" id="GO:0016491">
    <property type="term" value="F:oxidoreductase activity"/>
    <property type="evidence" value="ECO:0007669"/>
    <property type="project" value="UniProtKB-KW"/>
</dbReference>
<evidence type="ECO:0000313" key="8">
    <source>
        <dbReference type="Proteomes" id="UP000198828"/>
    </source>
</evidence>
<dbReference type="PROSITE" id="PS00198">
    <property type="entry name" value="4FE4S_FER_1"/>
    <property type="match status" value="2"/>
</dbReference>
<accession>A0A1H3E803</accession>
<dbReference type="Pfam" id="PF02754">
    <property type="entry name" value="CCG"/>
    <property type="match status" value="2"/>
</dbReference>
<keyword evidence="8" id="KW-1185">Reference proteome</keyword>
<dbReference type="Gene3D" id="1.10.1060.10">
    <property type="entry name" value="Alpha-helical ferredoxin"/>
    <property type="match status" value="1"/>
</dbReference>
<dbReference type="OrthoDB" id="5241828at2"/>
<dbReference type="PANTHER" id="PTHR43255:SF1">
    <property type="entry name" value="IRON-SULFUR-BINDING OXIDOREDUCTASE FADF-RELATED"/>
    <property type="match status" value="1"/>
</dbReference>
<dbReference type="GO" id="GO:0005886">
    <property type="term" value="C:plasma membrane"/>
    <property type="evidence" value="ECO:0007669"/>
    <property type="project" value="TreeGrafter"/>
</dbReference>
<feature type="domain" description="4Fe-4S ferredoxin-type" evidence="6">
    <location>
        <begin position="8"/>
        <end position="38"/>
    </location>
</feature>
<dbReference type="AlphaFoldDB" id="A0A1H3E803"/>
<sequence>MKISDKSMKYIIEEQKCIGCNACMKGCPMLGKFCDSPKILLRELLETGAFDYRLPYSCMLCGYCTEVCPKGVDLKELFLELRRDAVNETKGNLPKELRASAVDMHQRFSFSAIFTSNIENLQSDVVFFPGCALMSHSPKIVYATYKYLRGKISGMGIYNKCCGKPTRFMGKEDKFQEYFSLVENEFKNKKVKRVITGCQNCFMTISENSNTVETISLWEVLADVGIPEDRRNLGLIYNFTIHDPCPTRGEEKIHESIRKIIKEFGLNVKEMKFNRRKTLCCGSGGMVGLTQPNIAREHTNRRANEADTDYIITYCQECVESMRRGGKNSYHILDLLFNDDFESIEKNKSTLGKWINRYKGKHLGRK</sequence>
<dbReference type="InterPro" id="IPR017896">
    <property type="entry name" value="4Fe4S_Fe-S-bd"/>
</dbReference>
<gene>
    <name evidence="7" type="ORF">SAMN05660923_02836</name>
</gene>
<dbReference type="GO" id="GO:0051539">
    <property type="term" value="F:4 iron, 4 sulfur cluster binding"/>
    <property type="evidence" value="ECO:0007669"/>
    <property type="project" value="UniProtKB-KW"/>
</dbReference>
<dbReference type="InterPro" id="IPR051460">
    <property type="entry name" value="HdrC_iron-sulfur_subunit"/>
</dbReference>
<dbReference type="PROSITE" id="PS51379">
    <property type="entry name" value="4FE4S_FER_2"/>
    <property type="match status" value="2"/>
</dbReference>
<keyword evidence="2" id="KW-0479">Metal-binding</keyword>
<keyword evidence="4" id="KW-0408">Iron</keyword>
<dbReference type="GO" id="GO:0046872">
    <property type="term" value="F:metal ion binding"/>
    <property type="evidence" value="ECO:0007669"/>
    <property type="project" value="UniProtKB-KW"/>
</dbReference>
<evidence type="ECO:0000259" key="6">
    <source>
        <dbReference type="PROSITE" id="PS51379"/>
    </source>
</evidence>
<dbReference type="PANTHER" id="PTHR43255">
    <property type="entry name" value="IRON-SULFUR-BINDING OXIDOREDUCTASE FADF-RELATED-RELATED"/>
    <property type="match status" value="1"/>
</dbReference>
<keyword evidence="3" id="KW-0560">Oxidoreductase</keyword>
<evidence type="ECO:0000256" key="1">
    <source>
        <dbReference type="ARBA" id="ARBA00022485"/>
    </source>
</evidence>
<dbReference type="InterPro" id="IPR004017">
    <property type="entry name" value="Cys_rich_dom"/>
</dbReference>
<evidence type="ECO:0000313" key="7">
    <source>
        <dbReference type="EMBL" id="SDX74019.1"/>
    </source>
</evidence>
<keyword evidence="5" id="KW-0411">Iron-sulfur</keyword>
<evidence type="ECO:0000256" key="3">
    <source>
        <dbReference type="ARBA" id="ARBA00023002"/>
    </source>
</evidence>
<protein>
    <submittedName>
        <fullName evidence="7">Fe-S oxidoreductase</fullName>
    </submittedName>
</protein>